<protein>
    <submittedName>
        <fullName evidence="2">Uncharacterized protein</fullName>
    </submittedName>
</protein>
<dbReference type="EMBL" id="BAFH01000003">
    <property type="protein sequence ID" value="GAB62559.1"/>
    <property type="molecule type" value="Genomic_DNA"/>
</dbReference>
<dbReference type="Proteomes" id="UP000002985">
    <property type="component" value="Unassembled WGS sequence"/>
</dbReference>
<comment type="caution">
    <text evidence="2">The sequence shown here is derived from an EMBL/GenBank/DDBJ whole genome shotgun (WGS) entry which is preliminary data.</text>
</comment>
<name>I3ILG4_9BACT</name>
<accession>I3ILG4</accession>
<keyword evidence="1" id="KW-0812">Transmembrane</keyword>
<keyword evidence="1" id="KW-0472">Membrane</keyword>
<evidence type="ECO:0000256" key="1">
    <source>
        <dbReference type="SAM" id="Phobius"/>
    </source>
</evidence>
<evidence type="ECO:0000313" key="3">
    <source>
        <dbReference type="Proteomes" id="UP000002985"/>
    </source>
</evidence>
<dbReference type="STRING" id="247490.KSU1_C0963"/>
<reference evidence="2 3" key="1">
    <citation type="journal article" date="2012" name="FEBS Lett.">
        <title>Anammox organism KSU-1 expresses a NirK-type copper-containing nitrite reductase instead of a NirS-type with cytochrome cd1.</title>
        <authorList>
            <person name="Hira D."/>
            <person name="Toh H."/>
            <person name="Migita C.T."/>
            <person name="Okubo H."/>
            <person name="Nishiyama T."/>
            <person name="Hattori M."/>
            <person name="Furukawa K."/>
            <person name="Fujii T."/>
        </authorList>
    </citation>
    <scope>NUCLEOTIDE SEQUENCE [LARGE SCALE GENOMIC DNA]</scope>
</reference>
<feature type="transmembrane region" description="Helical" evidence="1">
    <location>
        <begin position="6"/>
        <end position="31"/>
    </location>
</feature>
<keyword evidence="1" id="KW-1133">Transmembrane helix</keyword>
<sequence>MKSFKAFLLNCFLVILEVCLYDKLLVFCYGLKGKINHKARKRNFYVYRFIIIHRGLMWKR</sequence>
<gene>
    <name evidence="2" type="ORF">KSU1_C0963</name>
</gene>
<evidence type="ECO:0000313" key="2">
    <source>
        <dbReference type="EMBL" id="GAB62559.1"/>
    </source>
</evidence>
<dbReference type="AlphaFoldDB" id="I3ILG4"/>
<keyword evidence="3" id="KW-1185">Reference proteome</keyword>
<proteinExistence type="predicted"/>
<organism evidence="2 3">
    <name type="scientific">Candidatus Jettenia caeni</name>
    <dbReference type="NCBI Taxonomy" id="247490"/>
    <lineage>
        <taxon>Bacteria</taxon>
        <taxon>Pseudomonadati</taxon>
        <taxon>Planctomycetota</taxon>
        <taxon>Candidatus Brocadiia</taxon>
        <taxon>Candidatus Brocadiales</taxon>
        <taxon>Candidatus Brocadiaceae</taxon>
        <taxon>Candidatus Jettenia</taxon>
    </lineage>
</organism>